<dbReference type="EMBL" id="BAABBA010000037">
    <property type="protein sequence ID" value="GAA3512321.1"/>
    <property type="molecule type" value="Genomic_DNA"/>
</dbReference>
<keyword evidence="2" id="KW-1185">Reference proteome</keyword>
<reference evidence="2" key="1">
    <citation type="journal article" date="2019" name="Int. J. Syst. Evol. Microbiol.">
        <title>The Global Catalogue of Microorganisms (GCM) 10K type strain sequencing project: providing services to taxonomists for standard genome sequencing and annotation.</title>
        <authorList>
            <consortium name="The Broad Institute Genomics Platform"/>
            <consortium name="The Broad Institute Genome Sequencing Center for Infectious Disease"/>
            <person name="Wu L."/>
            <person name="Ma J."/>
        </authorList>
    </citation>
    <scope>NUCLEOTIDE SEQUENCE [LARGE SCALE GENOMIC DNA]</scope>
    <source>
        <strain evidence="2">JCM 17459</strain>
    </source>
</reference>
<dbReference type="RefSeq" id="WP_345045276.1">
    <property type="nucleotide sequence ID" value="NZ_BAABBA010000037.1"/>
</dbReference>
<evidence type="ECO:0008006" key="3">
    <source>
        <dbReference type="Google" id="ProtNLM"/>
    </source>
</evidence>
<name>A0ABP6UMB3_9MICO</name>
<gene>
    <name evidence="1" type="ORF">GCM10022262_40420</name>
</gene>
<evidence type="ECO:0000313" key="1">
    <source>
        <dbReference type="EMBL" id="GAA3512321.1"/>
    </source>
</evidence>
<proteinExistence type="predicted"/>
<organism evidence="1 2">
    <name type="scientific">Georgenia daeguensis</name>
    <dbReference type="NCBI Taxonomy" id="908355"/>
    <lineage>
        <taxon>Bacteria</taxon>
        <taxon>Bacillati</taxon>
        <taxon>Actinomycetota</taxon>
        <taxon>Actinomycetes</taxon>
        <taxon>Micrococcales</taxon>
        <taxon>Bogoriellaceae</taxon>
        <taxon>Georgenia</taxon>
    </lineage>
</organism>
<dbReference type="Proteomes" id="UP001499841">
    <property type="component" value="Unassembled WGS sequence"/>
</dbReference>
<dbReference type="NCBIfam" id="TIGR04474">
    <property type="entry name" value="tcm_partner"/>
    <property type="match status" value="1"/>
</dbReference>
<sequence length="376" mass="42409">MAKGATGGEDVIWPAEPHTLAKHQVYRQYLSKWMPIMIHSWRGDVTYAEGFSGPGVYTGGEPGSPVIALETLIKDPTLRTRARDLRFLFVEGNLKRAERLREQLEKAAKPVPLSELARYGIDLAVEPGDYDPALTELLTAHNAWGRPMLVVLDTFGGSVKLDLVRRIARNPSSEVIITFEPQYFVRWAKTDKIRHGDTVFGDPDWRRVDEQPQSAKAQWVVDKYRAVLQDVGFPFVLTFELVNTRGHSLFLVFGTTHVRGLQKMKEAMWEVDPIYGVQYRDPADPNQQLLDVTLDPLTEPLRRELLLYLRNQPEHTASVGDLRRFALYRTVYKESQVKPELDKLVDKKLAIGDGADGHVRLGGNVRLTKAGLNSGG</sequence>
<accession>A0ABP6UMB3</accession>
<evidence type="ECO:0000313" key="2">
    <source>
        <dbReference type="Proteomes" id="UP001499841"/>
    </source>
</evidence>
<protein>
    <recommendedName>
        <fullName evidence="3">Three-Cys-motif partner protein TcmP</fullName>
    </recommendedName>
</protein>
<dbReference type="InterPro" id="IPR031009">
    <property type="entry name" value="Tcm_partner"/>
</dbReference>
<comment type="caution">
    <text evidence="1">The sequence shown here is derived from an EMBL/GenBank/DDBJ whole genome shotgun (WGS) entry which is preliminary data.</text>
</comment>